<accession>A0ABW5UTX5</accession>
<sequence length="185" mass="20939">MNQQPLDAPGHFARLVTAAVRYTWLKEERLTGRGLARRLGRSEKYVRERLNGKFSFSLNDIEIICLFVGQSPEIWIAKIVHDEEFAKHVAEELKQLPAIETPEPKSLDIKQLIATADETDAHDEDDEDDDNVVTFPAGIENDFIPDTRPTHLRAVEEDIEAEIADQPYAAEKTDQGIGELDDDSR</sequence>
<comment type="caution">
    <text evidence="2">The sequence shown here is derived from an EMBL/GenBank/DDBJ whole genome shotgun (WGS) entry which is preliminary data.</text>
</comment>
<dbReference type="Proteomes" id="UP001597492">
    <property type="component" value="Unassembled WGS sequence"/>
</dbReference>
<gene>
    <name evidence="2" type="ORF">ACFSW7_01595</name>
</gene>
<organism evidence="2 3">
    <name type="scientific">Gulosibacter faecalis</name>
    <dbReference type="NCBI Taxonomy" id="272240"/>
    <lineage>
        <taxon>Bacteria</taxon>
        <taxon>Bacillati</taxon>
        <taxon>Actinomycetota</taxon>
        <taxon>Actinomycetes</taxon>
        <taxon>Micrococcales</taxon>
        <taxon>Microbacteriaceae</taxon>
        <taxon>Gulosibacter</taxon>
    </lineage>
</organism>
<dbReference type="SUPFAM" id="SSF47413">
    <property type="entry name" value="lambda repressor-like DNA-binding domains"/>
    <property type="match status" value="1"/>
</dbReference>
<evidence type="ECO:0000313" key="2">
    <source>
        <dbReference type="EMBL" id="MFD2757067.1"/>
    </source>
</evidence>
<dbReference type="EMBL" id="JBHUNE010000001">
    <property type="protein sequence ID" value="MFD2757067.1"/>
    <property type="molecule type" value="Genomic_DNA"/>
</dbReference>
<dbReference type="RefSeq" id="WP_019618399.1">
    <property type="nucleotide sequence ID" value="NZ_JBHUNE010000001.1"/>
</dbReference>
<evidence type="ECO:0008006" key="4">
    <source>
        <dbReference type="Google" id="ProtNLM"/>
    </source>
</evidence>
<proteinExistence type="predicted"/>
<evidence type="ECO:0000313" key="3">
    <source>
        <dbReference type="Proteomes" id="UP001597492"/>
    </source>
</evidence>
<reference evidence="3" key="1">
    <citation type="journal article" date="2019" name="Int. J. Syst. Evol. Microbiol.">
        <title>The Global Catalogue of Microorganisms (GCM) 10K type strain sequencing project: providing services to taxonomists for standard genome sequencing and annotation.</title>
        <authorList>
            <consortium name="The Broad Institute Genomics Platform"/>
            <consortium name="The Broad Institute Genome Sequencing Center for Infectious Disease"/>
            <person name="Wu L."/>
            <person name="Ma J."/>
        </authorList>
    </citation>
    <scope>NUCLEOTIDE SEQUENCE [LARGE SCALE GENOMIC DNA]</scope>
    <source>
        <strain evidence="3">TISTR 1514</strain>
    </source>
</reference>
<evidence type="ECO:0000256" key="1">
    <source>
        <dbReference type="SAM" id="MobiDB-lite"/>
    </source>
</evidence>
<name>A0ABW5UTX5_9MICO</name>
<dbReference type="InterPro" id="IPR010982">
    <property type="entry name" value="Lambda_DNA-bd_dom_sf"/>
</dbReference>
<keyword evidence="3" id="KW-1185">Reference proteome</keyword>
<feature type="region of interest" description="Disordered" evidence="1">
    <location>
        <begin position="162"/>
        <end position="185"/>
    </location>
</feature>
<protein>
    <recommendedName>
        <fullName evidence="4">HTH cro/C1-type domain-containing protein</fullName>
    </recommendedName>
</protein>